<organism evidence="6 7">
    <name type="scientific">Leisingera caerulea</name>
    <name type="common">Phaeobacter caeruleus</name>
    <dbReference type="NCBI Taxonomy" id="506591"/>
    <lineage>
        <taxon>Bacteria</taxon>
        <taxon>Pseudomonadati</taxon>
        <taxon>Pseudomonadota</taxon>
        <taxon>Alphaproteobacteria</taxon>
        <taxon>Rhodobacterales</taxon>
        <taxon>Roseobacteraceae</taxon>
        <taxon>Leisingera</taxon>
    </lineage>
</organism>
<dbReference type="EC" id="2.6.99.2" evidence="4 5"/>
<comment type="catalytic activity">
    <reaction evidence="4">
        <text>3-amino-2-oxopropyl phosphate + 1-deoxy-D-xylulose 5-phosphate = pyridoxine 5'-phosphate + phosphate + 2 H2O + H(+)</text>
        <dbReference type="Rhea" id="RHEA:15265"/>
        <dbReference type="ChEBI" id="CHEBI:15377"/>
        <dbReference type="ChEBI" id="CHEBI:15378"/>
        <dbReference type="ChEBI" id="CHEBI:43474"/>
        <dbReference type="ChEBI" id="CHEBI:57279"/>
        <dbReference type="ChEBI" id="CHEBI:57792"/>
        <dbReference type="ChEBI" id="CHEBI:58589"/>
        <dbReference type="EC" id="2.6.99.2"/>
    </reaction>
</comment>
<dbReference type="RefSeq" id="WP_260000072.1">
    <property type="nucleotide sequence ID" value="NZ_CP081078.1"/>
</dbReference>
<feature type="active site" description="Proton acceptor" evidence="4">
    <location>
        <position position="83"/>
    </location>
</feature>
<comment type="similarity">
    <text evidence="4">Belongs to the PNP synthase family.</text>
</comment>
<feature type="site" description="Transition state stabilizer" evidence="4">
    <location>
        <position position="164"/>
    </location>
</feature>
<dbReference type="NCBIfam" id="NF003626">
    <property type="entry name" value="PRK05265.1-4"/>
    <property type="match status" value="1"/>
</dbReference>
<keyword evidence="7" id="KW-1185">Reference proteome</keyword>
<evidence type="ECO:0000256" key="4">
    <source>
        <dbReference type="HAMAP-Rule" id="MF_00279"/>
    </source>
</evidence>
<sequence>MTRPVTSRPTLLSVNVNAVAYLRNRREVPWPNLIDIARAILQAGAHGITVHPRPDERHIRFSDLPDLSRLIADEFPQAEFNIEGYPTRHFIDLVLENKPHQVTLVPDSPEQSTSDHGWDFAADGEMLLPVAEEFKAEGIRVSYFVDANPSDPALAQQAGADRIEFYTGPYANQTAPDATERELARIAATADAARRLGAEGGSTALMMNAGHDLTVDNLPALRQAIPDLAEVSIGHALTADALMLGFPEAVRRYLQVLGHEA</sequence>
<reference evidence="6" key="1">
    <citation type="submission" date="2021-08" db="EMBL/GenBank/DDBJ databases">
        <authorList>
            <person name="Nwanade C."/>
            <person name="Wang M."/>
            <person name="Masoudi A."/>
            <person name="Yu Z."/>
            <person name="Liu J."/>
        </authorList>
    </citation>
    <scope>NUCLEOTIDE SEQUENCE</scope>
    <source>
        <strain evidence="6">S141</strain>
    </source>
</reference>
<gene>
    <name evidence="4" type="primary">pdxJ</name>
    <name evidence="6" type="ORF">K3722_10275</name>
</gene>
<dbReference type="InterPro" id="IPR013785">
    <property type="entry name" value="Aldolase_TIM"/>
</dbReference>
<keyword evidence="1 4" id="KW-0963">Cytoplasm</keyword>
<dbReference type="PANTHER" id="PTHR30456">
    <property type="entry name" value="PYRIDOXINE 5'-PHOSPHATE SYNTHASE"/>
    <property type="match status" value="1"/>
</dbReference>
<dbReference type="PANTHER" id="PTHR30456:SF0">
    <property type="entry name" value="PYRIDOXINE 5'-PHOSPHATE SYNTHASE"/>
    <property type="match status" value="1"/>
</dbReference>
<evidence type="ECO:0000256" key="5">
    <source>
        <dbReference type="NCBIfam" id="TIGR00559"/>
    </source>
</evidence>
<dbReference type="CDD" id="cd00003">
    <property type="entry name" value="PNPsynthase"/>
    <property type="match status" value="1"/>
</dbReference>
<feature type="binding site" evidence="4">
    <location>
        <position position="15"/>
    </location>
    <ligand>
        <name>3-amino-2-oxopropyl phosphate</name>
        <dbReference type="ChEBI" id="CHEBI:57279"/>
    </ligand>
</feature>
<evidence type="ECO:0000313" key="6">
    <source>
        <dbReference type="EMBL" id="UWQ56934.1"/>
    </source>
</evidence>
<dbReference type="InterPro" id="IPR004569">
    <property type="entry name" value="PyrdxlP_synth_PdxJ"/>
</dbReference>
<evidence type="ECO:0000256" key="1">
    <source>
        <dbReference type="ARBA" id="ARBA00022490"/>
    </source>
</evidence>
<feature type="binding site" evidence="4">
    <location>
        <position position="113"/>
    </location>
    <ligand>
        <name>1-deoxy-D-xylulose 5-phosphate</name>
        <dbReference type="ChEBI" id="CHEBI:57792"/>
    </ligand>
</feature>
<evidence type="ECO:0000313" key="7">
    <source>
        <dbReference type="Proteomes" id="UP001058184"/>
    </source>
</evidence>
<keyword evidence="2 4" id="KW-0808">Transferase</keyword>
<feature type="active site" description="Proton donor" evidence="4">
    <location>
        <position position="211"/>
    </location>
</feature>
<evidence type="ECO:0000256" key="2">
    <source>
        <dbReference type="ARBA" id="ARBA00022679"/>
    </source>
</evidence>
<dbReference type="HAMAP" id="MF_00279">
    <property type="entry name" value="PdxJ"/>
    <property type="match status" value="1"/>
</dbReference>
<dbReference type="Proteomes" id="UP001058184">
    <property type="component" value="Chromosome"/>
</dbReference>
<comment type="function">
    <text evidence="4">Catalyzes the complicated ring closure reaction between the two acyclic compounds 1-deoxy-D-xylulose-5-phosphate (DXP) and 3-amino-2-oxopropyl phosphate (1-amino-acetone-3-phosphate or AAP) to form pyridoxine 5'-phosphate (PNP) and inorganic phosphate.</text>
</comment>
<comment type="pathway">
    <text evidence="4">Cofactor biosynthesis; pyridoxine 5'-phosphate biosynthesis; pyridoxine 5'-phosphate from D-erythrose 4-phosphate: step 5/5.</text>
</comment>
<feature type="binding site" evidence="4">
    <location>
        <position position="53"/>
    </location>
    <ligand>
        <name>1-deoxy-D-xylulose 5-phosphate</name>
        <dbReference type="ChEBI" id="CHEBI:57792"/>
    </ligand>
</feature>
<comment type="subunit">
    <text evidence="4">Homooctamer; tetramer of dimers.</text>
</comment>
<comment type="caution">
    <text evidence="4">Lacks conserved residue(s) required for the propagation of feature annotation.</text>
</comment>
<keyword evidence="3 4" id="KW-0664">Pyridoxine biosynthesis</keyword>
<feature type="binding site" evidence="4">
    <location>
        <position position="58"/>
    </location>
    <ligand>
        <name>1-deoxy-D-xylulose 5-phosphate</name>
        <dbReference type="ChEBI" id="CHEBI:57792"/>
    </ligand>
</feature>
<evidence type="ECO:0000256" key="3">
    <source>
        <dbReference type="ARBA" id="ARBA00023096"/>
    </source>
</evidence>
<feature type="binding site" evidence="4">
    <location>
        <begin position="234"/>
        <end position="235"/>
    </location>
    <ligand>
        <name>3-amino-2-oxopropyl phosphate</name>
        <dbReference type="ChEBI" id="CHEBI:57279"/>
    </ligand>
</feature>
<dbReference type="GO" id="GO:0033856">
    <property type="term" value="F:pyridoxine 5'-phosphate synthase activity"/>
    <property type="evidence" value="ECO:0007669"/>
    <property type="project" value="UniProtKB-EC"/>
</dbReference>
<dbReference type="Pfam" id="PF03740">
    <property type="entry name" value="PdxJ"/>
    <property type="match status" value="1"/>
</dbReference>
<dbReference type="EMBL" id="CP081078">
    <property type="protein sequence ID" value="UWQ56934.1"/>
    <property type="molecule type" value="Genomic_DNA"/>
</dbReference>
<feature type="binding site" evidence="4">
    <location>
        <position position="26"/>
    </location>
    <ligand>
        <name>3-amino-2-oxopropyl phosphate</name>
        <dbReference type="ChEBI" id="CHEBI:57279"/>
    </ligand>
</feature>
<dbReference type="Gene3D" id="3.20.20.70">
    <property type="entry name" value="Aldolase class I"/>
    <property type="match status" value="1"/>
</dbReference>
<accession>A0ABY5WRU5</accession>
<name>A0ABY5WRU5_LEICA</name>
<dbReference type="SUPFAM" id="SSF63892">
    <property type="entry name" value="Pyridoxine 5'-phosphate synthase"/>
    <property type="match status" value="1"/>
</dbReference>
<proteinExistence type="inferred from homology"/>
<dbReference type="InterPro" id="IPR036130">
    <property type="entry name" value="Pyridoxine-5'_phos_synth"/>
</dbReference>
<comment type="subcellular location">
    <subcellularLocation>
        <location evidence="4">Cytoplasm</location>
    </subcellularLocation>
</comment>
<feature type="active site" description="Proton acceptor" evidence="4">
    <location>
        <position position="51"/>
    </location>
</feature>
<protein>
    <recommendedName>
        <fullName evidence="4 5">Pyridoxine 5'-phosphate synthase</fullName>
        <shortName evidence="4">PNP synthase</shortName>
        <ecNumber evidence="4 5">2.6.99.2</ecNumber>
    </recommendedName>
</protein>
<dbReference type="NCBIfam" id="TIGR00559">
    <property type="entry name" value="pdxJ"/>
    <property type="match status" value="1"/>
</dbReference>
<feature type="binding site" evidence="4">
    <location>
        <position position="212"/>
    </location>
    <ligand>
        <name>3-amino-2-oxopropyl phosphate</name>
        <dbReference type="ChEBI" id="CHEBI:57279"/>
    </ligand>
</feature>